<name>C4K5H5_HAMD5</name>
<reference evidence="1 2" key="1">
    <citation type="journal article" date="2009" name="Proc. Natl. Acad. Sci. U.S.A.">
        <title>Hamiltonella defensa, genome evolution of protective bacterial endosymbiont from pathogenic ancestors.</title>
        <authorList>
            <person name="Degnan P.H."/>
            <person name="Yu Y."/>
            <person name="Sisneros N."/>
            <person name="Wing R.A."/>
            <person name="Moran N.A."/>
        </authorList>
    </citation>
    <scope>NUCLEOTIDE SEQUENCE [LARGE SCALE GENOMIC DNA]</scope>
    <source>
        <strain evidence="2">5AT</strain>
    </source>
</reference>
<protein>
    <submittedName>
        <fullName evidence="1">Conserved hypothetical phage protein</fullName>
    </submittedName>
</protein>
<dbReference type="HOGENOM" id="CLU_3136349_0_0_6"/>
<organism evidence="1 2">
    <name type="scientific">Hamiltonella defensa subsp. Acyrthosiphon pisum (strain 5AT)</name>
    <dbReference type="NCBI Taxonomy" id="572265"/>
    <lineage>
        <taxon>Bacteria</taxon>
        <taxon>Pseudomonadati</taxon>
        <taxon>Pseudomonadota</taxon>
        <taxon>Gammaproteobacteria</taxon>
        <taxon>Enterobacterales</taxon>
        <taxon>Enterobacteriaceae</taxon>
        <taxon>aphid secondary symbionts</taxon>
        <taxon>Candidatus Williamhamiltonella</taxon>
    </lineage>
</organism>
<dbReference type="eggNOG" id="COG4384">
    <property type="taxonomic scope" value="Bacteria"/>
</dbReference>
<dbReference type="EMBL" id="CP001277">
    <property type="protein sequence ID" value="ACQ67818.1"/>
    <property type="molecule type" value="Genomic_DNA"/>
</dbReference>
<accession>C4K5H5</accession>
<sequence length="49" mass="5423">MKNALSTFQRGLFRLWSRVVAQSVNSTAACQRVDVSLMAGETKAGMEYL</sequence>
<dbReference type="KEGG" id="hde:HDEF_1153"/>
<dbReference type="AlphaFoldDB" id="C4K5H5"/>
<gene>
    <name evidence="1" type="ordered locus">HDEF_1153</name>
</gene>
<proteinExistence type="predicted"/>
<evidence type="ECO:0000313" key="1">
    <source>
        <dbReference type="EMBL" id="ACQ67818.1"/>
    </source>
</evidence>
<evidence type="ECO:0000313" key="2">
    <source>
        <dbReference type="Proteomes" id="UP000002334"/>
    </source>
</evidence>
<dbReference type="Proteomes" id="UP000002334">
    <property type="component" value="Chromosome"/>
</dbReference>
<dbReference type="PROSITE" id="PS51257">
    <property type="entry name" value="PROKAR_LIPOPROTEIN"/>
    <property type="match status" value="1"/>
</dbReference>
<keyword evidence="2" id="KW-1185">Reference proteome</keyword>